<evidence type="ECO:0000256" key="3">
    <source>
        <dbReference type="RuleBase" id="RU000363"/>
    </source>
</evidence>
<dbReference type="InterPro" id="IPR036291">
    <property type="entry name" value="NAD(P)-bd_dom_sf"/>
</dbReference>
<keyword evidence="5" id="KW-1185">Reference proteome</keyword>
<protein>
    <submittedName>
        <fullName evidence="4">SDR family NAD(P)-dependent oxidoreductase</fullName>
    </submittedName>
</protein>
<keyword evidence="2" id="KW-0560">Oxidoreductase</keyword>
<dbReference type="PRINTS" id="PR00081">
    <property type="entry name" value="GDHRDH"/>
</dbReference>
<comment type="caution">
    <text evidence="4">The sequence shown here is derived from an EMBL/GenBank/DDBJ whole genome shotgun (WGS) entry which is preliminary data.</text>
</comment>
<dbReference type="PANTHER" id="PTHR43976:SF16">
    <property type="entry name" value="SHORT-CHAIN DEHYDROGENASE_REDUCTASE FAMILY PROTEIN"/>
    <property type="match status" value="1"/>
</dbReference>
<comment type="similarity">
    <text evidence="1 3">Belongs to the short-chain dehydrogenases/reductases (SDR) family.</text>
</comment>
<dbReference type="RefSeq" id="WP_210037442.1">
    <property type="nucleotide sequence ID" value="NZ_JBHLVU010000004.1"/>
</dbReference>
<dbReference type="PRINTS" id="PR00080">
    <property type="entry name" value="SDRFAMILY"/>
</dbReference>
<gene>
    <name evidence="4" type="ORF">K0U00_16215</name>
</gene>
<sequence>MNTILITGASSGIGKAAARHFADKGWNVIAAMRVPEKETELTRADHIMVTRIDVELRSTMAEAAARGIERFGKIDVLLNNAGYGSSGIFEAASDEQIQRQFDVNVFGLMNMTKAVLPHFRANKQGLIINVSSIGGILAMPTMSLYHAAKFAVEGFTESLYYELASQNIRVKLIEPGSIKTDFGGRSMDFFFDDSLTDYLEFADTYRAVRAQMGENPARQSSPDLVAEVIYEAATDQTNQLRYAAGEDAKALIKLKRESGDQAVIQQISRMFA</sequence>
<proteinExistence type="inferred from homology"/>
<accession>A0ABS7C444</accession>
<reference evidence="4 5" key="1">
    <citation type="submission" date="2021-07" db="EMBL/GenBank/DDBJ databases">
        <title>Paenibacillus radiodurans sp. nov., isolated from the southeastern edge of Tengger Desert.</title>
        <authorList>
            <person name="Zhang G."/>
        </authorList>
    </citation>
    <scope>NUCLEOTIDE SEQUENCE [LARGE SCALE GENOMIC DNA]</scope>
    <source>
        <strain evidence="4 5">CCM 7311</strain>
    </source>
</reference>
<dbReference type="InterPro" id="IPR002347">
    <property type="entry name" value="SDR_fam"/>
</dbReference>
<evidence type="ECO:0000256" key="2">
    <source>
        <dbReference type="ARBA" id="ARBA00023002"/>
    </source>
</evidence>
<organism evidence="4 5">
    <name type="scientific">Paenibacillus sepulcri</name>
    <dbReference type="NCBI Taxonomy" id="359917"/>
    <lineage>
        <taxon>Bacteria</taxon>
        <taxon>Bacillati</taxon>
        <taxon>Bacillota</taxon>
        <taxon>Bacilli</taxon>
        <taxon>Bacillales</taxon>
        <taxon>Paenibacillaceae</taxon>
        <taxon>Paenibacillus</taxon>
    </lineage>
</organism>
<dbReference type="Proteomes" id="UP001519887">
    <property type="component" value="Unassembled WGS sequence"/>
</dbReference>
<evidence type="ECO:0000256" key="1">
    <source>
        <dbReference type="ARBA" id="ARBA00006484"/>
    </source>
</evidence>
<evidence type="ECO:0000313" key="4">
    <source>
        <dbReference type="EMBL" id="MBW7455570.1"/>
    </source>
</evidence>
<dbReference type="CDD" id="cd05374">
    <property type="entry name" value="17beta-HSD-like_SDR_c"/>
    <property type="match status" value="1"/>
</dbReference>
<evidence type="ECO:0000313" key="5">
    <source>
        <dbReference type="Proteomes" id="UP001519887"/>
    </source>
</evidence>
<dbReference type="PANTHER" id="PTHR43976">
    <property type="entry name" value="SHORT CHAIN DEHYDROGENASE"/>
    <property type="match status" value="1"/>
</dbReference>
<dbReference type="Pfam" id="PF00106">
    <property type="entry name" value="adh_short"/>
    <property type="match status" value="1"/>
</dbReference>
<dbReference type="Gene3D" id="3.40.50.720">
    <property type="entry name" value="NAD(P)-binding Rossmann-like Domain"/>
    <property type="match status" value="1"/>
</dbReference>
<dbReference type="SUPFAM" id="SSF51735">
    <property type="entry name" value="NAD(P)-binding Rossmann-fold domains"/>
    <property type="match status" value="1"/>
</dbReference>
<name>A0ABS7C444_9BACL</name>
<dbReference type="EMBL" id="JAHZIK010000387">
    <property type="protein sequence ID" value="MBW7455570.1"/>
    <property type="molecule type" value="Genomic_DNA"/>
</dbReference>
<dbReference type="InterPro" id="IPR051911">
    <property type="entry name" value="SDR_oxidoreductase"/>
</dbReference>